<keyword evidence="6" id="KW-1185">Reference proteome</keyword>
<sequence length="633" mass="70953">MHMFLLVALATATAWDVELACLDTAEWSKYHAAYEVAARATALEGSDRAVSRASLGKELLARTSNVTEVLSCNVGVVAGYYLLAHLVSQEVKSMNPGNIFGLKPFEHRTGLAYRLLQLALIFIFTLRNANRIPSGPAQAWGVTEHHIIPALLQMRRGQDEWLKNHVQRLQPISPSFRDPNLNIAIVSICAYPADHPLVLPKLTPANRETYANRHGYALRVHLEHPIIGAHGLGVQHAKLATVLAYLQSNEFDWVAWLDCDSIIMNMNRTLDSIIYQYTQKRAEAEMEAGLKEAKNPAPVCGEKLDMPDLLIGEWSDSWVTDDLREESLIRIRRGELAMDSSAVWAEAPQIGLVQGEVQGNQLEMDFGDAKLQAEIQWNITGNGAVELLWENGARWVHRVDHQSCREPCRAIGPGCDSQLLDPEVNLLITEEGWGLSSANWLIKRSAWSMKFLHDALTAAHVELQLFGDQDAMILHLMNRQALEVVQEPSLEDATLYQDPLDAHAAVIPQFELNAYDALNALTMECDAFVEGDLLVTFPQCKEAEGCNDVFELAAEYANDDGKLLEPDAGAWWRRQESTPKWSRYSQLSSAALRIFGPRPLIREVYTQEQQLRKRCRSTSFCMRRADAAHLLTF</sequence>
<keyword evidence="2" id="KW-0328">Glycosyltransferase</keyword>
<protein>
    <submittedName>
        <fullName evidence="5">Uncharacterized protein</fullName>
    </submittedName>
</protein>
<dbReference type="PANTHER" id="PTHR31306">
    <property type="entry name" value="ALPHA-1,6-MANNOSYLTRANSFERASE MNN11-RELATED"/>
    <property type="match status" value="1"/>
</dbReference>
<dbReference type="InterPro" id="IPR029044">
    <property type="entry name" value="Nucleotide-diphossugar_trans"/>
</dbReference>
<feature type="signal peptide" evidence="4">
    <location>
        <begin position="1"/>
        <end position="20"/>
    </location>
</feature>
<organism evidence="5 6">
    <name type="scientific">Durusdinium trenchii</name>
    <dbReference type="NCBI Taxonomy" id="1381693"/>
    <lineage>
        <taxon>Eukaryota</taxon>
        <taxon>Sar</taxon>
        <taxon>Alveolata</taxon>
        <taxon>Dinophyceae</taxon>
        <taxon>Suessiales</taxon>
        <taxon>Symbiodiniaceae</taxon>
        <taxon>Durusdinium</taxon>
    </lineage>
</organism>
<comment type="similarity">
    <text evidence="1">Belongs to the glycosyltransferase 34 family.</text>
</comment>
<evidence type="ECO:0000256" key="1">
    <source>
        <dbReference type="ARBA" id="ARBA00005664"/>
    </source>
</evidence>
<evidence type="ECO:0000256" key="2">
    <source>
        <dbReference type="ARBA" id="ARBA00022676"/>
    </source>
</evidence>
<feature type="chain" id="PRO_5045823892" evidence="4">
    <location>
        <begin position="21"/>
        <end position="633"/>
    </location>
</feature>
<dbReference type="EMBL" id="CAXAMN010018903">
    <property type="protein sequence ID" value="CAK9053433.1"/>
    <property type="molecule type" value="Genomic_DNA"/>
</dbReference>
<evidence type="ECO:0000256" key="3">
    <source>
        <dbReference type="ARBA" id="ARBA00022679"/>
    </source>
</evidence>
<keyword evidence="3" id="KW-0808">Transferase</keyword>
<name>A0ABP0MQP9_9DINO</name>
<dbReference type="PANTHER" id="PTHR31306:SF4">
    <property type="entry name" value="ALPHA-1,2-GALACTOSYLTRANSFERASE"/>
    <property type="match status" value="1"/>
</dbReference>
<dbReference type="Gene3D" id="3.90.550.10">
    <property type="entry name" value="Spore Coat Polysaccharide Biosynthesis Protein SpsA, Chain A"/>
    <property type="match status" value="1"/>
</dbReference>
<gene>
    <name evidence="5" type="ORF">CCMP2556_LOCUS26875</name>
</gene>
<evidence type="ECO:0000313" key="5">
    <source>
        <dbReference type="EMBL" id="CAK9053433.1"/>
    </source>
</evidence>
<reference evidence="5 6" key="1">
    <citation type="submission" date="2024-02" db="EMBL/GenBank/DDBJ databases">
        <authorList>
            <person name="Chen Y."/>
            <person name="Shah S."/>
            <person name="Dougan E. K."/>
            <person name="Thang M."/>
            <person name="Chan C."/>
        </authorList>
    </citation>
    <scope>NUCLEOTIDE SEQUENCE [LARGE SCALE GENOMIC DNA]</scope>
</reference>
<accession>A0ABP0MQP9</accession>
<evidence type="ECO:0000313" key="6">
    <source>
        <dbReference type="Proteomes" id="UP001642484"/>
    </source>
</evidence>
<dbReference type="InterPro" id="IPR008630">
    <property type="entry name" value="Glyco_trans_34"/>
</dbReference>
<dbReference type="Proteomes" id="UP001642484">
    <property type="component" value="Unassembled WGS sequence"/>
</dbReference>
<comment type="caution">
    <text evidence="5">The sequence shown here is derived from an EMBL/GenBank/DDBJ whole genome shotgun (WGS) entry which is preliminary data.</text>
</comment>
<dbReference type="Pfam" id="PF05637">
    <property type="entry name" value="Glyco_transf_34"/>
    <property type="match status" value="1"/>
</dbReference>
<keyword evidence="4" id="KW-0732">Signal</keyword>
<proteinExistence type="inferred from homology"/>
<evidence type="ECO:0000256" key="4">
    <source>
        <dbReference type="SAM" id="SignalP"/>
    </source>
</evidence>